<name>A0A1U7Y9U0_NICSY</name>
<dbReference type="InterPro" id="IPR029063">
    <property type="entry name" value="SAM-dependent_MTases_sf"/>
</dbReference>
<evidence type="ECO:0000313" key="2">
    <source>
        <dbReference type="Proteomes" id="UP000189701"/>
    </source>
</evidence>
<dbReference type="PANTHER" id="PTHR45085">
    <property type="entry name" value="F21J9.14"/>
    <property type="match status" value="1"/>
</dbReference>
<gene>
    <name evidence="3" type="primary">LOC104246714</name>
</gene>
<dbReference type="SUPFAM" id="SSF53335">
    <property type="entry name" value="S-adenosyl-L-methionine-dependent methyltransferases"/>
    <property type="match status" value="1"/>
</dbReference>
<keyword evidence="1" id="KW-0812">Transmembrane</keyword>
<dbReference type="RefSeq" id="XP_009800892.1">
    <property type="nucleotide sequence ID" value="XM_009802590.1"/>
</dbReference>
<sequence length="232" mass="25930">MEKHMESFLNNLSFTSITIATLTLLLLYLQNPKTCINNPHQLPNPLKPNQKFPKSTCNLTHRAFTTVNKHNRRIWATKSWIRTVQSFTIQFQSLQAQNLFSNNSRVLVVSAGAGHSVMALNKIGVNDVNGVELVESHPLVGRADPHSLPFFDDVFDFGFSPFLERALFPARYVGEMERTVKGGGACVVAVEECGGEEVEEVEKLFRKSKLVEVNNVTLGGEKRTSIVMKVVK</sequence>
<reference evidence="2" key="1">
    <citation type="journal article" date="2013" name="Genome Biol.">
        <title>Reference genomes and transcriptomes of Nicotiana sylvestris and Nicotiana tomentosiformis.</title>
        <authorList>
            <person name="Sierro N."/>
            <person name="Battey J.N."/>
            <person name="Ouadi S."/>
            <person name="Bovet L."/>
            <person name="Goepfert S."/>
            <person name="Bakaher N."/>
            <person name="Peitsch M.C."/>
            <person name="Ivanov N.V."/>
        </authorList>
    </citation>
    <scope>NUCLEOTIDE SEQUENCE [LARGE SCALE GENOMIC DNA]</scope>
</reference>
<feature type="transmembrane region" description="Helical" evidence="1">
    <location>
        <begin position="12"/>
        <end position="29"/>
    </location>
</feature>
<dbReference type="eggNOG" id="ENOG502R2IK">
    <property type="taxonomic scope" value="Eukaryota"/>
</dbReference>
<keyword evidence="2" id="KW-1185">Reference proteome</keyword>
<dbReference type="AlphaFoldDB" id="A0A1U7Y9U0"/>
<keyword evidence="1" id="KW-1133">Transmembrane helix</keyword>
<accession>A0A1U7Y9U0</accession>
<dbReference type="Gene3D" id="3.40.50.150">
    <property type="entry name" value="Vaccinia Virus protein VP39"/>
    <property type="match status" value="1"/>
</dbReference>
<keyword evidence="1" id="KW-0472">Membrane</keyword>
<dbReference type="OrthoDB" id="682522at2759"/>
<evidence type="ECO:0000256" key="1">
    <source>
        <dbReference type="SAM" id="Phobius"/>
    </source>
</evidence>
<proteinExistence type="predicted"/>
<protein>
    <submittedName>
        <fullName evidence="3">Uncharacterized protein LOC104246714</fullName>
    </submittedName>
</protein>
<organism evidence="2 3">
    <name type="scientific">Nicotiana sylvestris</name>
    <name type="common">Wood tobacco</name>
    <name type="synonym">South American tobacco</name>
    <dbReference type="NCBI Taxonomy" id="4096"/>
    <lineage>
        <taxon>Eukaryota</taxon>
        <taxon>Viridiplantae</taxon>
        <taxon>Streptophyta</taxon>
        <taxon>Embryophyta</taxon>
        <taxon>Tracheophyta</taxon>
        <taxon>Spermatophyta</taxon>
        <taxon>Magnoliopsida</taxon>
        <taxon>eudicotyledons</taxon>
        <taxon>Gunneridae</taxon>
        <taxon>Pentapetalae</taxon>
        <taxon>asterids</taxon>
        <taxon>lamiids</taxon>
        <taxon>Solanales</taxon>
        <taxon>Solanaceae</taxon>
        <taxon>Nicotianoideae</taxon>
        <taxon>Nicotianeae</taxon>
        <taxon>Nicotiana</taxon>
    </lineage>
</organism>
<evidence type="ECO:0000313" key="3">
    <source>
        <dbReference type="RefSeq" id="XP_009800892.1"/>
    </source>
</evidence>
<dbReference type="STRING" id="4096.A0A1U7Y9U0"/>
<dbReference type="Proteomes" id="UP000189701">
    <property type="component" value="Unplaced"/>
</dbReference>
<reference evidence="3" key="2">
    <citation type="submission" date="2025-08" db="UniProtKB">
        <authorList>
            <consortium name="RefSeq"/>
        </authorList>
    </citation>
    <scope>IDENTIFICATION</scope>
    <source>
        <tissue evidence="3">Leaf</tissue>
    </source>
</reference>
<dbReference type="PANTHER" id="PTHR45085:SF5">
    <property type="entry name" value="METHYLTRANSFERASE TYPE 11 DOMAIN-CONTAINING PROTEIN"/>
    <property type="match status" value="1"/>
</dbReference>